<dbReference type="SUPFAM" id="SSF56801">
    <property type="entry name" value="Acetyl-CoA synthetase-like"/>
    <property type="match status" value="2"/>
</dbReference>
<dbReference type="Gene3D" id="2.30.38.10">
    <property type="entry name" value="Luciferase, Domain 3"/>
    <property type="match status" value="2"/>
</dbReference>
<dbReference type="NCBIfam" id="TIGR01733">
    <property type="entry name" value="AA-adenyl-dom"/>
    <property type="match status" value="2"/>
</dbReference>
<dbReference type="FunFam" id="3.40.50.980:FF:000002">
    <property type="entry name" value="Enterobactin synthetase component F"/>
    <property type="match status" value="1"/>
</dbReference>
<comment type="similarity">
    <text evidence="2">Belongs to the ATP-dependent AMP-binding enzyme family.</text>
</comment>
<dbReference type="InterPro" id="IPR045851">
    <property type="entry name" value="AMP-bd_C_sf"/>
</dbReference>
<evidence type="ECO:0000256" key="1">
    <source>
        <dbReference type="ARBA" id="ARBA00001957"/>
    </source>
</evidence>
<dbReference type="Gene3D" id="1.10.1200.10">
    <property type="entry name" value="ACP-like"/>
    <property type="match status" value="1"/>
</dbReference>
<dbReference type="FunFam" id="1.10.1200.10:FF:000005">
    <property type="entry name" value="Nonribosomal peptide synthetase 1"/>
    <property type="match status" value="1"/>
</dbReference>
<gene>
    <name evidence="7" type="ORF">D7V93_11510</name>
</gene>
<dbReference type="GO" id="GO:0016874">
    <property type="term" value="F:ligase activity"/>
    <property type="evidence" value="ECO:0007669"/>
    <property type="project" value="UniProtKB-KW"/>
</dbReference>
<dbReference type="GO" id="GO:0031177">
    <property type="term" value="F:phosphopantetheine binding"/>
    <property type="evidence" value="ECO:0007669"/>
    <property type="project" value="InterPro"/>
</dbReference>
<dbReference type="SMART" id="SM00823">
    <property type="entry name" value="PKS_PP"/>
    <property type="match status" value="1"/>
</dbReference>
<dbReference type="FunFam" id="3.30.559.10:FF:000012">
    <property type="entry name" value="Non-ribosomal peptide synthetase"/>
    <property type="match status" value="2"/>
</dbReference>
<dbReference type="InterPro" id="IPR010071">
    <property type="entry name" value="AA_adenyl_dom"/>
</dbReference>
<dbReference type="InterPro" id="IPR023213">
    <property type="entry name" value="CAT-like_dom_sf"/>
</dbReference>
<dbReference type="FunFam" id="3.30.559.30:FF:000001">
    <property type="entry name" value="Non-ribosomal peptide synthetase"/>
    <property type="match status" value="1"/>
</dbReference>
<evidence type="ECO:0000259" key="6">
    <source>
        <dbReference type="PROSITE" id="PS50075"/>
    </source>
</evidence>
<protein>
    <submittedName>
        <fullName evidence="7">Amino acid adenylation domain-containing protein</fullName>
    </submittedName>
</protein>
<proteinExistence type="inferred from homology"/>
<dbReference type="InterPro" id="IPR020806">
    <property type="entry name" value="PKS_PP-bd"/>
</dbReference>
<evidence type="ECO:0000313" key="7">
    <source>
        <dbReference type="EMBL" id="RKH61617.1"/>
    </source>
</evidence>
<dbReference type="PANTHER" id="PTHR45527">
    <property type="entry name" value="NONRIBOSOMAL PEPTIDE SYNTHETASE"/>
    <property type="match status" value="1"/>
</dbReference>
<dbReference type="Proteomes" id="UP000272888">
    <property type="component" value="Unassembled WGS sequence"/>
</dbReference>
<comment type="cofactor">
    <cofactor evidence="1">
        <name>pantetheine 4'-phosphate</name>
        <dbReference type="ChEBI" id="CHEBI:47942"/>
    </cofactor>
</comment>
<name>A0A3A8PYP4_9BACT</name>
<evidence type="ECO:0000256" key="5">
    <source>
        <dbReference type="ARBA" id="ARBA00022598"/>
    </source>
</evidence>
<keyword evidence="3" id="KW-0596">Phosphopantetheine</keyword>
<dbReference type="GO" id="GO:0005829">
    <property type="term" value="C:cytosol"/>
    <property type="evidence" value="ECO:0007669"/>
    <property type="project" value="TreeGrafter"/>
</dbReference>
<dbReference type="InterPro" id="IPR020845">
    <property type="entry name" value="AMP-binding_CS"/>
</dbReference>
<dbReference type="InterPro" id="IPR036736">
    <property type="entry name" value="ACP-like_sf"/>
</dbReference>
<dbReference type="PROSITE" id="PS50075">
    <property type="entry name" value="CARRIER"/>
    <property type="match status" value="1"/>
</dbReference>
<dbReference type="Pfam" id="PF00501">
    <property type="entry name" value="AMP-binding"/>
    <property type="match status" value="2"/>
</dbReference>
<evidence type="ECO:0000256" key="2">
    <source>
        <dbReference type="ARBA" id="ARBA00006432"/>
    </source>
</evidence>
<dbReference type="Pfam" id="PF00550">
    <property type="entry name" value="PP-binding"/>
    <property type="match status" value="1"/>
</dbReference>
<dbReference type="Gene3D" id="3.40.50.980">
    <property type="match status" value="4"/>
</dbReference>
<dbReference type="GO" id="GO:0043041">
    <property type="term" value="P:amino acid activation for nonribosomal peptide biosynthetic process"/>
    <property type="evidence" value="ECO:0007669"/>
    <property type="project" value="TreeGrafter"/>
</dbReference>
<sequence length="2043" mass="222689">MALTPEQKRARLAELLRVKARQTLRAPASSAQERMWFQEQLAPGDATLHMSVAVRLTGQLDPEALTRAFNEVVGRQDSLRTTFVEQEGVPIQQVAPALELAVTAVDLRALPGPQREAEAWGQLHEAVRVPFDLERGPLLRAVLYRLSDAEHLLLVTVHHIVSDAWSMGVLVREVAHVYQGLTSGPSSALPALPLQYAQYAAWQRSQTDALEAQLAYWRQRLDPHAVLELPSDRPRPAQLDVRGARHSVVVPPALTQALKDLGLREGRTLFSVLLAAFDVLLYRYSGQDDLTVGTPVAGRSRAEVEGLIGLFVNTLALRNDLSGDPTFRELLDRVHATALGAFAHQDVPFEKLVEVLQPTRRLNSSPLFQVMFILQNAPLPSTQLPGLRLESRPVDGGVAKFDLTLIAAEEAQGLRLTAEYRTALFDDATLARLLGHLVTLLEGITRTPERRLSQLPLLDEAERRQVLLGWNGPASVYPRDATLPALIEAQVERTPDAIALDFEGHTLTYRQLDARANQLAWRLREMGVGPEVRVGVLLERSLELVVALVATLKAGGAYVPFDPAHPAQRLGWMLEDARPAVLLAQEPLLSRLPAHEARVLCLDTQWESIALQPRHAPPPRATADGLAYVIFTSGSTGRPKGAMNAHGPVVNRLLWMQEAYALRPSDVVLQKTPFSFDVSVWEFFWPLMTGAKLVVARPGGHQDPAYLARLITGAGVTTLHFVPSMLHAFLEEPGLERCASLRQVMCSGEALPLELAERCLRRLPGARLHNLYGPTEAAVDVTFHECVRGEPRRSVPIGRPVANTQIRLLDAHLRPVPVGVPGELFIGGVQVGRGYLARPELTAERFLPDAFSDTPGARLYRTGDVARWLKDGVVEYLGRADFQVKLRGLRIELGEIEAALEQHPGVRQAVVVAWGDADKRLVAYVARASGAEGVDAEALRTRLRDKLPEYMVPAAFVVLPALPLTPSGKVDRKALPAPEAVASTVEHVAPRTPTEEKLAGLWAELLQVSPVGAQDHFFERGGHSLLATRLVSRMRAAFGVELPLRTVFEAPVLEALARHVDAAGRKDAGPRLPPLVPLPRAGALPLSFAQQRLWLMDQLEPGSPAYNIPAALRVRGALDVPALEEGLRALVARHESLRTTFAVEAGEPVQRIHPAGDFSLSLEDLSPLGDAALAEARGLASAEALRPFDLARGPLLRARLLKLGAAEHVLLVTMHHIVSDGWSLGVLVRELVAFYEARASGRPPRVRPLPVQYVDHALWQREWLRDDVLQAQLAYWKQQLSGAPALLELPTDRPRPAVQSQRGASLPLRLPVALSDALTAFCQREGVTPFMALLAVFQVLLARYSGQDDISVGSPIAGRTRQETEDLIGFFVNTLVLRSRLEPGVSFRSLLAQVRATTLAAYEHQHLPFEKLVEELQPQRSLSHSPLFQVMFVLQNTPEAALELPGLSFTPLERDFETTKSDLTLTLTPTPAGLQGALTYRADLFEPATVARLAEHLRTLLEAALASPATPVAELPLLSFTERQLLLETYGAPRADTASAEAVHALIARQAALHPERPAVACDGQVLTYGELEARANQLAWHLRGLGVDSDACVALCLERSVDTVVALLGVWKAGAAYVPLDPTQPSLRLRAFVQEVDAPVVVTWSRHAASFDASTRLVRLDADAEELSRQRTDAPPGPVHTDALAYVLFTSGSTGRPKGVAVSHAHLATYVHAVTKRLGLEACSSFALVSTFVADLGNTVLFPALALGGLLHVLTQERASSPAALADYFARHPIDCMKIVPSHLAALLTAPEPRHVLPRKRLVLGGESSTWPLLQTVHALAPDCEVHNHYGPTETTVGVLAGRVELSSPAPATVPLGRPLEGTRLYVLDASLRPVPLGVPGELYVGGAQVTRGYLRRPELTAERYLPDPASLESGARMYRTGDRVRWLADGRVEFLGRADFQVKVRGFRVEPGEIATVLRELPSVREALVVAREDVAGDPRLVAYVVPASPAAPGTGPSLDLAEVRAWLRQKLPEYMVPAAFVLLEALPLTPNGKVDRKALP</sequence>
<dbReference type="EMBL" id="RAWB01000092">
    <property type="protein sequence ID" value="RKH61617.1"/>
    <property type="molecule type" value="Genomic_DNA"/>
</dbReference>
<keyword evidence="5" id="KW-0436">Ligase</keyword>
<organism evidence="7 8">
    <name type="scientific">Corallococcus llansteffanensis</name>
    <dbReference type="NCBI Taxonomy" id="2316731"/>
    <lineage>
        <taxon>Bacteria</taxon>
        <taxon>Pseudomonadati</taxon>
        <taxon>Myxococcota</taxon>
        <taxon>Myxococcia</taxon>
        <taxon>Myxococcales</taxon>
        <taxon>Cystobacterineae</taxon>
        <taxon>Myxococcaceae</taxon>
        <taxon>Corallococcus</taxon>
    </lineage>
</organism>
<evidence type="ECO:0000256" key="3">
    <source>
        <dbReference type="ARBA" id="ARBA00022450"/>
    </source>
</evidence>
<dbReference type="CDD" id="cd19531">
    <property type="entry name" value="LCL_NRPS-like"/>
    <property type="match status" value="2"/>
</dbReference>
<feature type="domain" description="Carrier" evidence="6">
    <location>
        <begin position="989"/>
        <end position="1064"/>
    </location>
</feature>
<reference evidence="8" key="1">
    <citation type="submission" date="2018-09" db="EMBL/GenBank/DDBJ databases">
        <authorList>
            <person name="Livingstone P.G."/>
            <person name="Whitworth D.E."/>
        </authorList>
    </citation>
    <scope>NUCLEOTIDE SEQUENCE [LARGE SCALE GENOMIC DNA]</scope>
    <source>
        <strain evidence="8">CA051B</strain>
    </source>
</reference>
<dbReference type="SUPFAM" id="SSF47336">
    <property type="entry name" value="ACP-like"/>
    <property type="match status" value="1"/>
</dbReference>
<dbReference type="SUPFAM" id="SSF52777">
    <property type="entry name" value="CoA-dependent acyltransferases"/>
    <property type="match status" value="4"/>
</dbReference>
<evidence type="ECO:0000313" key="8">
    <source>
        <dbReference type="Proteomes" id="UP000272888"/>
    </source>
</evidence>
<dbReference type="GO" id="GO:0044550">
    <property type="term" value="P:secondary metabolite biosynthetic process"/>
    <property type="evidence" value="ECO:0007669"/>
    <property type="project" value="UniProtKB-ARBA"/>
</dbReference>
<dbReference type="PANTHER" id="PTHR45527:SF1">
    <property type="entry name" value="FATTY ACID SYNTHASE"/>
    <property type="match status" value="1"/>
</dbReference>
<accession>A0A3A8PYP4</accession>
<dbReference type="FunFam" id="3.40.50.980:FF:000001">
    <property type="entry name" value="Non-ribosomal peptide synthetase"/>
    <property type="match status" value="2"/>
</dbReference>
<evidence type="ECO:0000256" key="4">
    <source>
        <dbReference type="ARBA" id="ARBA00022553"/>
    </source>
</evidence>
<dbReference type="FunFam" id="3.30.300.30:FF:000010">
    <property type="entry name" value="Enterobactin synthetase component F"/>
    <property type="match status" value="2"/>
</dbReference>
<keyword evidence="4" id="KW-0597">Phosphoprotein</keyword>
<dbReference type="Gene3D" id="3.30.559.10">
    <property type="entry name" value="Chloramphenicol acetyltransferase-like domain"/>
    <property type="match status" value="2"/>
</dbReference>
<dbReference type="NCBIfam" id="NF003417">
    <property type="entry name" value="PRK04813.1"/>
    <property type="match status" value="2"/>
</dbReference>
<dbReference type="InterPro" id="IPR009081">
    <property type="entry name" value="PP-bd_ACP"/>
</dbReference>
<feature type="non-terminal residue" evidence="7">
    <location>
        <position position="2043"/>
    </location>
</feature>
<keyword evidence="8" id="KW-1185">Reference proteome</keyword>
<dbReference type="Gene3D" id="3.30.300.30">
    <property type="match status" value="2"/>
</dbReference>
<dbReference type="InterPro" id="IPR001242">
    <property type="entry name" value="Condensation_dom"/>
</dbReference>
<dbReference type="FunFam" id="3.40.50.12780:FF:000012">
    <property type="entry name" value="Non-ribosomal peptide synthetase"/>
    <property type="match status" value="2"/>
</dbReference>
<dbReference type="InterPro" id="IPR000873">
    <property type="entry name" value="AMP-dep_synth/lig_dom"/>
</dbReference>
<dbReference type="PROSITE" id="PS00455">
    <property type="entry name" value="AMP_BINDING"/>
    <property type="match status" value="2"/>
</dbReference>
<dbReference type="FunFam" id="2.30.38.10:FF:000001">
    <property type="entry name" value="Non-ribosomal peptide synthetase PvdI"/>
    <property type="match status" value="2"/>
</dbReference>
<dbReference type="CDD" id="cd05930">
    <property type="entry name" value="A_NRPS"/>
    <property type="match status" value="1"/>
</dbReference>
<dbReference type="InterPro" id="IPR025110">
    <property type="entry name" value="AMP-bd_C"/>
</dbReference>
<dbReference type="Pfam" id="PF00668">
    <property type="entry name" value="Condensation"/>
    <property type="match status" value="2"/>
</dbReference>
<dbReference type="RefSeq" id="WP_147451134.1">
    <property type="nucleotide sequence ID" value="NZ_RAWB01000092.1"/>
</dbReference>
<dbReference type="CDD" id="cd17646">
    <property type="entry name" value="A_NRPS_AB3403-like"/>
    <property type="match status" value="1"/>
</dbReference>
<dbReference type="Gene3D" id="3.30.559.30">
    <property type="entry name" value="Nonribosomal peptide synthetase, condensation domain"/>
    <property type="match status" value="2"/>
</dbReference>
<dbReference type="Pfam" id="PF13193">
    <property type="entry name" value="AMP-binding_C"/>
    <property type="match status" value="2"/>
</dbReference>
<comment type="caution">
    <text evidence="7">The sequence shown here is derived from an EMBL/GenBank/DDBJ whole genome shotgun (WGS) entry which is preliminary data.</text>
</comment>